<proteinExistence type="predicted"/>
<feature type="transmembrane region" description="Helical" evidence="1">
    <location>
        <begin position="21"/>
        <end position="40"/>
    </location>
</feature>
<accession>A0AAV3RE43</accession>
<name>A0AAV3RE43_LITER</name>
<dbReference type="Proteomes" id="UP001454036">
    <property type="component" value="Unassembled WGS sequence"/>
</dbReference>
<gene>
    <name evidence="2" type="ORF">LIER_26870</name>
</gene>
<evidence type="ECO:0000313" key="3">
    <source>
        <dbReference type="Proteomes" id="UP001454036"/>
    </source>
</evidence>
<keyword evidence="3" id="KW-1185">Reference proteome</keyword>
<feature type="transmembrane region" description="Helical" evidence="1">
    <location>
        <begin position="52"/>
        <end position="72"/>
    </location>
</feature>
<protein>
    <submittedName>
        <fullName evidence="2">Uncharacterized protein</fullName>
    </submittedName>
</protein>
<dbReference type="EMBL" id="BAABME010008494">
    <property type="protein sequence ID" value="GAA0173208.1"/>
    <property type="molecule type" value="Genomic_DNA"/>
</dbReference>
<keyword evidence="1" id="KW-0472">Membrane</keyword>
<comment type="caution">
    <text evidence="2">The sequence shown here is derived from an EMBL/GenBank/DDBJ whole genome shotgun (WGS) entry which is preliminary data.</text>
</comment>
<keyword evidence="1" id="KW-0812">Transmembrane</keyword>
<dbReference type="AlphaFoldDB" id="A0AAV3RE43"/>
<keyword evidence="1" id="KW-1133">Transmembrane helix</keyword>
<sequence>MLASNFCATSQRVMSFSPNRMHNWSVALCSIMLIFVTTSFEHGALKSPHTNVPNAVILLLEFRLWVWLTILIQKQ</sequence>
<organism evidence="2 3">
    <name type="scientific">Lithospermum erythrorhizon</name>
    <name type="common">Purple gromwell</name>
    <name type="synonym">Lithospermum officinale var. erythrorhizon</name>
    <dbReference type="NCBI Taxonomy" id="34254"/>
    <lineage>
        <taxon>Eukaryota</taxon>
        <taxon>Viridiplantae</taxon>
        <taxon>Streptophyta</taxon>
        <taxon>Embryophyta</taxon>
        <taxon>Tracheophyta</taxon>
        <taxon>Spermatophyta</taxon>
        <taxon>Magnoliopsida</taxon>
        <taxon>eudicotyledons</taxon>
        <taxon>Gunneridae</taxon>
        <taxon>Pentapetalae</taxon>
        <taxon>asterids</taxon>
        <taxon>lamiids</taxon>
        <taxon>Boraginales</taxon>
        <taxon>Boraginaceae</taxon>
        <taxon>Boraginoideae</taxon>
        <taxon>Lithospermeae</taxon>
        <taxon>Lithospermum</taxon>
    </lineage>
</organism>
<evidence type="ECO:0000256" key="1">
    <source>
        <dbReference type="SAM" id="Phobius"/>
    </source>
</evidence>
<evidence type="ECO:0000313" key="2">
    <source>
        <dbReference type="EMBL" id="GAA0173208.1"/>
    </source>
</evidence>
<reference evidence="2 3" key="1">
    <citation type="submission" date="2024-01" db="EMBL/GenBank/DDBJ databases">
        <title>The complete chloroplast genome sequence of Lithospermum erythrorhizon: insights into the phylogenetic relationship among Boraginaceae species and the maternal lineages of purple gromwells.</title>
        <authorList>
            <person name="Okada T."/>
            <person name="Watanabe K."/>
        </authorList>
    </citation>
    <scope>NUCLEOTIDE SEQUENCE [LARGE SCALE GENOMIC DNA]</scope>
</reference>